<gene>
    <name evidence="1" type="ORF">UFOVP317_54</name>
</gene>
<accession>A0A6J5LXX5</accession>
<dbReference type="EMBL" id="LR796339">
    <property type="protein sequence ID" value="CAB4137640.1"/>
    <property type="molecule type" value="Genomic_DNA"/>
</dbReference>
<organism evidence="1">
    <name type="scientific">uncultured Caudovirales phage</name>
    <dbReference type="NCBI Taxonomy" id="2100421"/>
    <lineage>
        <taxon>Viruses</taxon>
        <taxon>Duplodnaviria</taxon>
        <taxon>Heunggongvirae</taxon>
        <taxon>Uroviricota</taxon>
        <taxon>Caudoviricetes</taxon>
        <taxon>Peduoviridae</taxon>
        <taxon>Maltschvirus</taxon>
        <taxon>Maltschvirus maltsch</taxon>
    </lineage>
</organism>
<name>A0A6J5LXX5_9CAUD</name>
<sequence length="71" mass="7800">MPYHNIEKSQFKAATYIGWRASDGAPFTISPSKVRDHWRAVRRDTGAGSLQAGDLLTAPTLRGISDRLAQS</sequence>
<reference evidence="1" key="1">
    <citation type="submission" date="2020-04" db="EMBL/GenBank/DDBJ databases">
        <authorList>
            <person name="Chiriac C."/>
            <person name="Salcher M."/>
            <person name="Ghai R."/>
            <person name="Kavagutti S V."/>
        </authorList>
    </citation>
    <scope>NUCLEOTIDE SEQUENCE</scope>
</reference>
<proteinExistence type="predicted"/>
<evidence type="ECO:0000313" key="1">
    <source>
        <dbReference type="EMBL" id="CAB4137640.1"/>
    </source>
</evidence>
<protein>
    <submittedName>
        <fullName evidence="1">Uncharacterized protein</fullName>
    </submittedName>
</protein>